<evidence type="ECO:0000313" key="2">
    <source>
        <dbReference type="Proteomes" id="UP000796761"/>
    </source>
</evidence>
<gene>
    <name evidence="1" type="ORF">HGM15179_009870</name>
</gene>
<protein>
    <submittedName>
        <fullName evidence="1">Uncharacterized protein</fullName>
    </submittedName>
</protein>
<organism evidence="1 2">
    <name type="scientific">Zosterops borbonicus</name>
    <dbReference type="NCBI Taxonomy" id="364589"/>
    <lineage>
        <taxon>Eukaryota</taxon>
        <taxon>Metazoa</taxon>
        <taxon>Chordata</taxon>
        <taxon>Craniata</taxon>
        <taxon>Vertebrata</taxon>
        <taxon>Euteleostomi</taxon>
        <taxon>Archelosauria</taxon>
        <taxon>Archosauria</taxon>
        <taxon>Dinosauria</taxon>
        <taxon>Saurischia</taxon>
        <taxon>Theropoda</taxon>
        <taxon>Coelurosauria</taxon>
        <taxon>Aves</taxon>
        <taxon>Neognathae</taxon>
        <taxon>Neoaves</taxon>
        <taxon>Telluraves</taxon>
        <taxon>Australaves</taxon>
        <taxon>Passeriformes</taxon>
        <taxon>Sylvioidea</taxon>
        <taxon>Zosteropidae</taxon>
        <taxon>Zosterops</taxon>
    </lineage>
</organism>
<dbReference type="EMBL" id="SWJQ01000277">
    <property type="protein sequence ID" value="TRZ17227.1"/>
    <property type="molecule type" value="Genomic_DNA"/>
</dbReference>
<sequence>MESFHLEGPGKAWRMCPMANSRGSTRPNARSCTWVRATPVTNITDKQIERSSDEKDLEVLVDEKLNMSQKYALAAQKTNCILNCIQRGANRLWDVVLPIYCALMGPHPEFCAQLWGPQHRKYMHLLEIWLSVILL</sequence>
<dbReference type="AlphaFoldDB" id="A0A8K1GFK8"/>
<keyword evidence="2" id="KW-1185">Reference proteome</keyword>
<evidence type="ECO:0000313" key="1">
    <source>
        <dbReference type="EMBL" id="TRZ17227.1"/>
    </source>
</evidence>
<comment type="caution">
    <text evidence="1">The sequence shown here is derived from an EMBL/GenBank/DDBJ whole genome shotgun (WGS) entry which is preliminary data.</text>
</comment>
<reference evidence="1" key="1">
    <citation type="submission" date="2019-04" db="EMBL/GenBank/DDBJ databases">
        <title>Genome assembly of Zosterops borbonicus 15179.</title>
        <authorList>
            <person name="Leroy T."/>
            <person name="Anselmetti Y."/>
            <person name="Tilak M.-K."/>
            <person name="Nabholz B."/>
        </authorList>
    </citation>
    <scope>NUCLEOTIDE SEQUENCE</scope>
    <source>
        <strain evidence="1">HGM_15179</strain>
        <tissue evidence="1">Muscle</tissue>
    </source>
</reference>
<dbReference type="PANTHER" id="PTHR33332">
    <property type="entry name" value="REVERSE TRANSCRIPTASE DOMAIN-CONTAINING PROTEIN"/>
    <property type="match status" value="1"/>
</dbReference>
<accession>A0A8K1GFK8</accession>
<proteinExistence type="predicted"/>
<dbReference type="OrthoDB" id="8939918at2759"/>
<dbReference type="Proteomes" id="UP000796761">
    <property type="component" value="Unassembled WGS sequence"/>
</dbReference>
<name>A0A8K1GFK8_9PASS</name>